<dbReference type="Pfam" id="PF13480">
    <property type="entry name" value="Acetyltransf_6"/>
    <property type="match status" value="1"/>
</dbReference>
<evidence type="ECO:0000256" key="1">
    <source>
        <dbReference type="SAM" id="MobiDB-lite"/>
    </source>
</evidence>
<feature type="domain" description="BioF2-like acetyltransferase" evidence="2">
    <location>
        <begin position="173"/>
        <end position="322"/>
    </location>
</feature>
<dbReference type="InterPro" id="IPR038740">
    <property type="entry name" value="BioF2-like_GNAT_dom"/>
</dbReference>
<keyword evidence="4" id="KW-1185">Reference proteome</keyword>
<evidence type="ECO:0000259" key="2">
    <source>
        <dbReference type="Pfam" id="PF13480"/>
    </source>
</evidence>
<evidence type="ECO:0000313" key="4">
    <source>
        <dbReference type="Proteomes" id="UP000246661"/>
    </source>
</evidence>
<comment type="caution">
    <text evidence="3">The sequence shown here is derived from an EMBL/GenBank/DDBJ whole genome shotgun (WGS) entry which is preliminary data.</text>
</comment>
<gene>
    <name evidence="3" type="ORF">JD79_03807</name>
</gene>
<dbReference type="AlphaFoldDB" id="A0A317QNJ1"/>
<feature type="region of interest" description="Disordered" evidence="1">
    <location>
        <begin position="382"/>
        <end position="411"/>
    </location>
</feature>
<accession>A0A317QNJ1</accession>
<organism evidence="3 4">
    <name type="scientific">Geodermatophilus normandii</name>
    <dbReference type="NCBI Taxonomy" id="1137989"/>
    <lineage>
        <taxon>Bacteria</taxon>
        <taxon>Bacillati</taxon>
        <taxon>Actinomycetota</taxon>
        <taxon>Actinomycetes</taxon>
        <taxon>Geodermatophilales</taxon>
        <taxon>Geodermatophilaceae</taxon>
        <taxon>Geodermatophilus</taxon>
    </lineage>
</organism>
<dbReference type="GO" id="GO:0016740">
    <property type="term" value="F:transferase activity"/>
    <property type="evidence" value="ECO:0007669"/>
    <property type="project" value="UniProtKB-KW"/>
</dbReference>
<reference evidence="4" key="1">
    <citation type="submission" date="2018-05" db="EMBL/GenBank/DDBJ databases">
        <authorList>
            <person name="Klenk H.-P."/>
            <person name="Huntemann M."/>
            <person name="Clum A."/>
            <person name="Pillay M."/>
            <person name="Palaniappan K."/>
            <person name="Varghese N."/>
            <person name="Mikhailova N."/>
            <person name="Stamatis D."/>
            <person name="Reddy T."/>
            <person name="Daum C."/>
            <person name="Shapiro N."/>
            <person name="Ivanova N."/>
            <person name="Kyrpides N."/>
            <person name="Woyke T."/>
        </authorList>
    </citation>
    <scope>NUCLEOTIDE SEQUENCE [LARGE SCALE GENOMIC DNA]</scope>
    <source>
        <strain evidence="4">DSM 45417</strain>
    </source>
</reference>
<sequence>MEVLAPADGPTGEWTLLTREWEGLAARAGAVFATPAWAWSAHRHTGRGWPLVITARDEGDLVGLLALTVRRRCGLSILSFLGAGPSDYGTILVDPDSPQDQPRILDALLDAARAVVPGSLLDLEQVSDADPVLPLLQDWGRRRGLSVHCRRQSESMQEVFQVERGVPVPPKTRSMRRHGHRTLRLLESLGEVEVLADLLSRVPTRAEVLSLADECAAVDAGHPQAKRRTHPWRGPSGALLRDFLSAAPSSSRWLSGVRVDGRLVAYQLDLVAPSTVATYYASYHADVAPFGVGTYLESQSRVRAAKAGAAQIDFLRGMQPYKLRAANVQHTSYRVQLVPGGVIRGSHGRAVGAALAWRQIVRRHRRLVNGVRRVLRLGPGLPARSCRASAGRRRPVSGTPTHPGDDPPPAA</sequence>
<dbReference type="EMBL" id="QGTX01000001">
    <property type="protein sequence ID" value="PWW24619.1"/>
    <property type="molecule type" value="Genomic_DNA"/>
</dbReference>
<protein>
    <submittedName>
        <fullName evidence="3">CelD/BcsL family acetyltransferase involved in cellulose biosynthesis</fullName>
    </submittedName>
</protein>
<name>A0A317QNJ1_9ACTN</name>
<dbReference type="Proteomes" id="UP000246661">
    <property type="component" value="Unassembled WGS sequence"/>
</dbReference>
<proteinExistence type="predicted"/>
<dbReference type="SUPFAM" id="SSF55729">
    <property type="entry name" value="Acyl-CoA N-acyltransferases (Nat)"/>
    <property type="match status" value="1"/>
</dbReference>
<dbReference type="InterPro" id="IPR016181">
    <property type="entry name" value="Acyl_CoA_acyltransferase"/>
</dbReference>
<keyword evidence="3" id="KW-0808">Transferase</keyword>
<evidence type="ECO:0000313" key="3">
    <source>
        <dbReference type="EMBL" id="PWW24619.1"/>
    </source>
</evidence>